<evidence type="ECO:0000256" key="3">
    <source>
        <dbReference type="ARBA" id="ARBA00022692"/>
    </source>
</evidence>
<gene>
    <name evidence="8" type="ORF">XAT740_LOCUS36150</name>
</gene>
<dbReference type="PANTHER" id="PTHR10165:SF102">
    <property type="entry name" value="PHOSPHATIDIC ACID PHOSPHATASE TYPE 2_HALOPEROXIDASE DOMAIN-CONTAINING PROTEIN"/>
    <property type="match status" value="1"/>
</dbReference>
<dbReference type="GO" id="GO:0008195">
    <property type="term" value="F:phosphatidate phosphatase activity"/>
    <property type="evidence" value="ECO:0007669"/>
    <property type="project" value="TreeGrafter"/>
</dbReference>
<evidence type="ECO:0000256" key="2">
    <source>
        <dbReference type="ARBA" id="ARBA00008816"/>
    </source>
</evidence>
<feature type="transmembrane region" description="Helical" evidence="6">
    <location>
        <begin position="235"/>
        <end position="254"/>
    </location>
</feature>
<dbReference type="Gene3D" id="1.20.144.10">
    <property type="entry name" value="Phosphatidic acid phosphatase type 2/haloperoxidase"/>
    <property type="match status" value="1"/>
</dbReference>
<protein>
    <recommendedName>
        <fullName evidence="7">Phosphatidic acid phosphatase type 2/haloperoxidase domain-containing protein</fullName>
    </recommendedName>
</protein>
<dbReference type="Proteomes" id="UP000663828">
    <property type="component" value="Unassembled WGS sequence"/>
</dbReference>
<dbReference type="CDD" id="cd03384">
    <property type="entry name" value="PAP2_wunen"/>
    <property type="match status" value="1"/>
</dbReference>
<dbReference type="InterPro" id="IPR000326">
    <property type="entry name" value="PAP2/HPO"/>
</dbReference>
<keyword evidence="3 6" id="KW-0812">Transmembrane</keyword>
<dbReference type="SMART" id="SM00014">
    <property type="entry name" value="acidPPc"/>
    <property type="match status" value="1"/>
</dbReference>
<evidence type="ECO:0000256" key="1">
    <source>
        <dbReference type="ARBA" id="ARBA00004141"/>
    </source>
</evidence>
<dbReference type="InterPro" id="IPR043216">
    <property type="entry name" value="PAP-like"/>
</dbReference>
<feature type="transmembrane region" description="Helical" evidence="6">
    <location>
        <begin position="203"/>
        <end position="223"/>
    </location>
</feature>
<keyword evidence="4 6" id="KW-1133">Transmembrane helix</keyword>
<evidence type="ECO:0000256" key="6">
    <source>
        <dbReference type="SAM" id="Phobius"/>
    </source>
</evidence>
<comment type="subcellular location">
    <subcellularLocation>
        <location evidence="1">Membrane</location>
        <topology evidence="1">Multi-pass membrane protein</topology>
    </subcellularLocation>
</comment>
<dbReference type="PANTHER" id="PTHR10165">
    <property type="entry name" value="LIPID PHOSPHATE PHOSPHATASE"/>
    <property type="match status" value="1"/>
</dbReference>
<dbReference type="Pfam" id="PF01569">
    <property type="entry name" value="PAP2"/>
    <property type="match status" value="1"/>
</dbReference>
<evidence type="ECO:0000259" key="7">
    <source>
        <dbReference type="SMART" id="SM00014"/>
    </source>
</evidence>
<evidence type="ECO:0000256" key="4">
    <source>
        <dbReference type="ARBA" id="ARBA00022989"/>
    </source>
</evidence>
<evidence type="ECO:0000313" key="9">
    <source>
        <dbReference type="Proteomes" id="UP000663828"/>
    </source>
</evidence>
<keyword evidence="9" id="KW-1185">Reference proteome</keyword>
<dbReference type="InterPro" id="IPR036938">
    <property type="entry name" value="PAP2/HPO_sf"/>
</dbReference>
<sequence>MDARSRISAPYTEGTAEYVRNGGRYALATAVLDSIVLVFAIIIAFLLRASDIFPVRQQRFLCDDARYLQSYEDANTERNYIILSNLTLYILCLATPIVIISTIELIRSFVTYHSYRARFAIRFKECLMRSLARILKYTSVFIFGALATTVLTDILKIMSGRLRPYFLTLCNLDQKSCNGMGLNDAEVVCLSKNLTGLSREARLSFPSLHASLSMYSAMFLAIYLHRGIRIERVRIVKPFLVLSIITLSVVAGGVRLASNKNHWEDVAFGFGLGAIMAFYLMKTLRSSKPYFSSPLGKAANYDDYQSYIEDHTQFNKEMDATYAPGMDAVYQITGHSLSGPEQFSLQPSASQGHIAGGFARHRYDLRTQQQQAAAGFAAQPISMDKTGTAVGRGEATSGVVQQLVHQIQHQPHTSTSSQRAKYLDDLRPKLTPIPLIKKRLIVPIKQLFRHLRDRVRSGRQIPQVIQDTTTQLPFVSAFVITTCKAQGYTMSKVVVDLQASPGTLQLERHSTRSLTLEENVVVAQIQSNVDEISDIQHICESANIIGG</sequence>
<dbReference type="SUPFAM" id="SSF48317">
    <property type="entry name" value="Acid phosphatase/Vanadium-dependent haloperoxidase"/>
    <property type="match status" value="1"/>
</dbReference>
<dbReference type="GO" id="GO:0007165">
    <property type="term" value="P:signal transduction"/>
    <property type="evidence" value="ECO:0007669"/>
    <property type="project" value="TreeGrafter"/>
</dbReference>
<dbReference type="EMBL" id="CAJNOR010003684">
    <property type="protein sequence ID" value="CAF1438034.1"/>
    <property type="molecule type" value="Genomic_DNA"/>
</dbReference>
<evidence type="ECO:0000256" key="5">
    <source>
        <dbReference type="ARBA" id="ARBA00023136"/>
    </source>
</evidence>
<feature type="transmembrane region" description="Helical" evidence="6">
    <location>
        <begin position="134"/>
        <end position="155"/>
    </location>
</feature>
<evidence type="ECO:0000313" key="8">
    <source>
        <dbReference type="EMBL" id="CAF1438034.1"/>
    </source>
</evidence>
<comment type="caution">
    <text evidence="8">The sequence shown here is derived from an EMBL/GenBank/DDBJ whole genome shotgun (WGS) entry which is preliminary data.</text>
</comment>
<dbReference type="AlphaFoldDB" id="A0A815NZP5"/>
<feature type="transmembrane region" description="Helical" evidence="6">
    <location>
        <begin position="266"/>
        <end position="284"/>
    </location>
</feature>
<feature type="domain" description="Phosphatidic acid phosphatase type 2/haloperoxidase" evidence="7">
    <location>
        <begin position="138"/>
        <end position="281"/>
    </location>
</feature>
<dbReference type="GO" id="GO:0006644">
    <property type="term" value="P:phospholipid metabolic process"/>
    <property type="evidence" value="ECO:0007669"/>
    <property type="project" value="InterPro"/>
</dbReference>
<accession>A0A815NZP5</accession>
<proteinExistence type="inferred from homology"/>
<comment type="similarity">
    <text evidence="2">Belongs to the PA-phosphatase related phosphoesterase family.</text>
</comment>
<dbReference type="GO" id="GO:0005886">
    <property type="term" value="C:plasma membrane"/>
    <property type="evidence" value="ECO:0007669"/>
    <property type="project" value="TreeGrafter"/>
</dbReference>
<keyword evidence="5 6" id="KW-0472">Membrane</keyword>
<feature type="transmembrane region" description="Helical" evidence="6">
    <location>
        <begin position="88"/>
        <end position="113"/>
    </location>
</feature>
<dbReference type="GO" id="GO:0046839">
    <property type="term" value="P:phospholipid dephosphorylation"/>
    <property type="evidence" value="ECO:0007669"/>
    <property type="project" value="TreeGrafter"/>
</dbReference>
<feature type="transmembrane region" description="Helical" evidence="6">
    <location>
        <begin position="25"/>
        <end position="47"/>
    </location>
</feature>
<organism evidence="8 9">
    <name type="scientific">Adineta ricciae</name>
    <name type="common">Rotifer</name>
    <dbReference type="NCBI Taxonomy" id="249248"/>
    <lineage>
        <taxon>Eukaryota</taxon>
        <taxon>Metazoa</taxon>
        <taxon>Spiralia</taxon>
        <taxon>Gnathifera</taxon>
        <taxon>Rotifera</taxon>
        <taxon>Eurotatoria</taxon>
        <taxon>Bdelloidea</taxon>
        <taxon>Adinetida</taxon>
        <taxon>Adinetidae</taxon>
        <taxon>Adineta</taxon>
    </lineage>
</organism>
<name>A0A815NZP5_ADIRI</name>
<reference evidence="8" key="1">
    <citation type="submission" date="2021-02" db="EMBL/GenBank/DDBJ databases">
        <authorList>
            <person name="Nowell W R."/>
        </authorList>
    </citation>
    <scope>NUCLEOTIDE SEQUENCE</scope>
</reference>